<accession>A0ABQ1NFS4</accession>
<dbReference type="EMBL" id="BMKI01000001">
    <property type="protein sequence ID" value="GGC75021.1"/>
    <property type="molecule type" value="Genomic_DNA"/>
</dbReference>
<evidence type="ECO:0008006" key="3">
    <source>
        <dbReference type="Google" id="ProtNLM"/>
    </source>
</evidence>
<evidence type="ECO:0000313" key="1">
    <source>
        <dbReference type="EMBL" id="GGC75021.1"/>
    </source>
</evidence>
<dbReference type="Proteomes" id="UP000630615">
    <property type="component" value="Unassembled WGS sequence"/>
</dbReference>
<proteinExistence type="predicted"/>
<gene>
    <name evidence="1" type="ORF">GCM10011573_00710</name>
</gene>
<comment type="caution">
    <text evidence="1">The sequence shown here is derived from an EMBL/GenBank/DDBJ whole genome shotgun (WGS) entry which is preliminary data.</text>
</comment>
<reference evidence="2" key="1">
    <citation type="journal article" date="2019" name="Int. J. Syst. Evol. Microbiol.">
        <title>The Global Catalogue of Microorganisms (GCM) 10K type strain sequencing project: providing services to taxonomists for standard genome sequencing and annotation.</title>
        <authorList>
            <consortium name="The Broad Institute Genomics Platform"/>
            <consortium name="The Broad Institute Genome Sequencing Center for Infectious Disease"/>
            <person name="Wu L."/>
            <person name="Ma J."/>
        </authorList>
    </citation>
    <scope>NUCLEOTIDE SEQUENCE [LARGE SCALE GENOMIC DNA]</scope>
    <source>
        <strain evidence="2">CGMCC 1.15942</strain>
    </source>
</reference>
<sequence>MNIKVKKINGEEFSAKVTKNLQEIFEELADISCSNFILLGDHIEQKITIESIVEE</sequence>
<name>A0ABQ1NFS4_9ENTE</name>
<organism evidence="1 2">
    <name type="scientific">Enterococcus wangshanyuanii</name>
    <dbReference type="NCBI Taxonomy" id="2005703"/>
    <lineage>
        <taxon>Bacteria</taxon>
        <taxon>Bacillati</taxon>
        <taxon>Bacillota</taxon>
        <taxon>Bacilli</taxon>
        <taxon>Lactobacillales</taxon>
        <taxon>Enterococcaceae</taxon>
        <taxon>Enterococcus</taxon>
    </lineage>
</organism>
<keyword evidence="2" id="KW-1185">Reference proteome</keyword>
<evidence type="ECO:0000313" key="2">
    <source>
        <dbReference type="Proteomes" id="UP000630615"/>
    </source>
</evidence>
<protein>
    <recommendedName>
        <fullName evidence="3">Phosphoribosyl-ATP diphosphatase</fullName>
    </recommendedName>
</protein>
<dbReference type="RefSeq" id="WP_088271425.1">
    <property type="nucleotide sequence ID" value="NZ_BMKI01000001.1"/>
</dbReference>